<keyword evidence="3" id="KW-1185">Reference proteome</keyword>
<dbReference type="PROSITE" id="PS50234">
    <property type="entry name" value="VWFA"/>
    <property type="match status" value="1"/>
</dbReference>
<dbReference type="GeneID" id="98648589"/>
<dbReference type="InterPro" id="IPR002035">
    <property type="entry name" value="VWF_A"/>
</dbReference>
<dbReference type="SUPFAM" id="SSF53300">
    <property type="entry name" value="vWA-like"/>
    <property type="match status" value="1"/>
</dbReference>
<dbReference type="InterPro" id="IPR051928">
    <property type="entry name" value="NorD/CobT"/>
</dbReference>
<dbReference type="Proteomes" id="UP000322887">
    <property type="component" value="Chromosome"/>
</dbReference>
<gene>
    <name evidence="2" type="ORF">GmarT_41050</name>
</gene>
<dbReference type="PANTHER" id="PTHR41248:SF1">
    <property type="entry name" value="NORD PROTEIN"/>
    <property type="match status" value="1"/>
</dbReference>
<dbReference type="Gene3D" id="3.40.50.410">
    <property type="entry name" value="von Willebrand factor, type A domain"/>
    <property type="match status" value="1"/>
</dbReference>
<accession>A0ABX5YR30</accession>
<evidence type="ECO:0000259" key="1">
    <source>
        <dbReference type="PROSITE" id="PS50234"/>
    </source>
</evidence>
<protein>
    <recommendedName>
        <fullName evidence="1">VWFA domain-containing protein</fullName>
    </recommendedName>
</protein>
<sequence length="695" mass="78683">MTTTTSTAGASDFDWYASACALNLELDVRRRSRSTISSAWGTITGNENDAQMFRKILDAVRNITRNNGLPRHCKLDFANLSESAAGCAGFTDAPTSFNDPFILLDKAPLASCDHSEVLSVYCGLGIHEASHILHTREGFSRLAAGTSKHKRVYFNLWEDERIEALARAESPGYAPILQTTKHALIERPLQTLSGTWDPLPDMDKIEKLVFAFIRCPHLLTTEMQQWTAINHDCAFELLRSMFPSAPLSESDVEEFAIRSESFWQKYRKLYPEIPEKFVEKRRAGELDNNMVDRTMIQLEADARDRALLMTEDEDCSGVVDRLLKEAERFERTAGIAFTEDRESLLAISDRLLDHACEVEKHGDSRHDRAGNRFSSPEVMKILDTRDGISCPLSDQEIDAIAELADEEEQADSIENFEPDDAWDWDGERKTVIQISQATEEAKRQMTLDRTAVRQHKESLRRTIRLAQDRQQRLLTGRTRGRVNPRQISRGFIDEHIFCQRMEEESESGLALCLLLDESGSMFQGDPSRFDRARQVAALFVDALGSVPNIELEVYTHSSCGLEERDCLVRYCFGRRNRDLACIGDAVEGLNYDHQAIRTAGELFRSNTSSQRPRWMIVVSDGSPNGVDYEGEPAIKATRDAVIQLRKSGIRVLNVAIEDYASEQIFGDSWVLKFTDMEEFVPQMARLVKTLLRSTV</sequence>
<organism evidence="2 3">
    <name type="scientific">Gimesia maris</name>
    <dbReference type="NCBI Taxonomy" id="122"/>
    <lineage>
        <taxon>Bacteria</taxon>
        <taxon>Pseudomonadati</taxon>
        <taxon>Planctomycetota</taxon>
        <taxon>Planctomycetia</taxon>
        <taxon>Planctomycetales</taxon>
        <taxon>Planctomycetaceae</taxon>
        <taxon>Gimesia</taxon>
    </lineage>
</organism>
<dbReference type="RefSeq" id="WP_002646752.1">
    <property type="nucleotide sequence ID" value="NZ_CP042910.1"/>
</dbReference>
<reference evidence="2 3" key="1">
    <citation type="submission" date="2019-08" db="EMBL/GenBank/DDBJ databases">
        <title>Deep-cultivation of Planctomycetes and their phenomic and genomic characterization uncovers novel biology.</title>
        <authorList>
            <person name="Wiegand S."/>
            <person name="Jogler M."/>
            <person name="Boedeker C."/>
            <person name="Pinto D."/>
            <person name="Vollmers J."/>
            <person name="Rivas-Marin E."/>
            <person name="Kohn T."/>
            <person name="Peeters S.H."/>
            <person name="Heuer A."/>
            <person name="Rast P."/>
            <person name="Oberbeckmann S."/>
            <person name="Bunk B."/>
            <person name="Jeske O."/>
            <person name="Meyerdierks A."/>
            <person name="Storesund J.E."/>
            <person name="Kallscheuer N."/>
            <person name="Luecker S."/>
            <person name="Lage O.M."/>
            <person name="Pohl T."/>
            <person name="Merkel B.J."/>
            <person name="Hornburger P."/>
            <person name="Mueller R.-W."/>
            <person name="Bruemmer F."/>
            <person name="Labrenz M."/>
            <person name="Spormann A.M."/>
            <person name="Op den Camp H."/>
            <person name="Overmann J."/>
            <person name="Amann R."/>
            <person name="Jetten M.S.M."/>
            <person name="Mascher T."/>
            <person name="Medema M.H."/>
            <person name="Devos D.P."/>
            <person name="Kaster A.-K."/>
            <person name="Ovreas L."/>
            <person name="Rohde M."/>
            <person name="Galperin M.Y."/>
            <person name="Jogler C."/>
        </authorList>
    </citation>
    <scope>NUCLEOTIDE SEQUENCE [LARGE SCALE GENOMIC DNA]</scope>
    <source>
        <strain evidence="2 3">DSM 8797</strain>
    </source>
</reference>
<dbReference type="InterPro" id="IPR036465">
    <property type="entry name" value="vWFA_dom_sf"/>
</dbReference>
<dbReference type="PANTHER" id="PTHR41248">
    <property type="entry name" value="NORD PROTEIN"/>
    <property type="match status" value="1"/>
</dbReference>
<dbReference type="CDD" id="cd00198">
    <property type="entry name" value="vWFA"/>
    <property type="match status" value="1"/>
</dbReference>
<dbReference type="SMART" id="SM00327">
    <property type="entry name" value="VWA"/>
    <property type="match status" value="1"/>
</dbReference>
<dbReference type="EMBL" id="CP042910">
    <property type="protein sequence ID" value="QEG18219.1"/>
    <property type="molecule type" value="Genomic_DNA"/>
</dbReference>
<evidence type="ECO:0000313" key="2">
    <source>
        <dbReference type="EMBL" id="QEG18219.1"/>
    </source>
</evidence>
<name>A0ABX5YR30_9PLAN</name>
<feature type="domain" description="VWFA" evidence="1">
    <location>
        <begin position="510"/>
        <end position="656"/>
    </location>
</feature>
<proteinExistence type="predicted"/>
<evidence type="ECO:0000313" key="3">
    <source>
        <dbReference type="Proteomes" id="UP000322887"/>
    </source>
</evidence>